<dbReference type="RefSeq" id="WP_109564601.1">
    <property type="nucleotide sequence ID" value="NZ_QGDJ01000005.1"/>
</dbReference>
<accession>A0A2Y9AQH5</accession>
<protein>
    <submittedName>
        <fullName evidence="3">Uncharacterized protein</fullName>
    </submittedName>
</protein>
<gene>
    <name evidence="2" type="ORF">BCF38_10596</name>
    <name evidence="3" type="ORF">SAMN05421539_10596</name>
</gene>
<evidence type="ECO:0000313" key="3">
    <source>
        <dbReference type="EMBL" id="SSA46634.1"/>
    </source>
</evidence>
<dbReference type="OrthoDB" id="573055at2"/>
<feature type="signal peptide" evidence="1">
    <location>
        <begin position="1"/>
        <end position="16"/>
    </location>
</feature>
<dbReference type="EMBL" id="QGDJ01000005">
    <property type="protein sequence ID" value="PWJ18109.1"/>
    <property type="molecule type" value="Genomic_DNA"/>
</dbReference>
<feature type="chain" id="PRO_5036326975" evidence="1">
    <location>
        <begin position="17"/>
        <end position="114"/>
    </location>
</feature>
<reference evidence="2 4" key="2">
    <citation type="submission" date="2018-03" db="EMBL/GenBank/DDBJ databases">
        <title>Genomic Encyclopedia of Archaeal and Bacterial Type Strains, Phase II (KMG-II): from individual species to whole genera.</title>
        <authorList>
            <person name="Goeker M."/>
        </authorList>
    </citation>
    <scope>NUCLEOTIDE SEQUENCE [LARGE SCALE GENOMIC DNA]</scope>
    <source>
        <strain evidence="2 4">DSM 25227</strain>
    </source>
</reference>
<organism evidence="3 5">
    <name type="scientific">Jannaschia seohaensis</name>
    <dbReference type="NCBI Taxonomy" id="475081"/>
    <lineage>
        <taxon>Bacteria</taxon>
        <taxon>Pseudomonadati</taxon>
        <taxon>Pseudomonadota</taxon>
        <taxon>Alphaproteobacteria</taxon>
        <taxon>Rhodobacterales</taxon>
        <taxon>Roseobacteraceae</taxon>
        <taxon>Jannaschia</taxon>
    </lineage>
</organism>
<reference evidence="3 5" key="1">
    <citation type="submission" date="2016-10" db="EMBL/GenBank/DDBJ databases">
        <authorList>
            <person name="Cai Z."/>
        </authorList>
    </citation>
    <scope>NUCLEOTIDE SEQUENCE [LARGE SCALE GENOMIC DNA]</scope>
    <source>
        <strain evidence="3 5">DSM 25227</strain>
    </source>
</reference>
<keyword evidence="1" id="KW-0732">Signal</keyword>
<dbReference type="Proteomes" id="UP000251571">
    <property type="component" value="Unassembled WGS sequence"/>
</dbReference>
<sequence length="114" mass="12475">MRYALPFLLFAMPALADAPIVEGATARQVPSGWTFSVTVSHPDSGWEHYADGWSVFSPDGTELGHRKLLHPHETEQPFTRSLSGVAVPEGVMDVTLRAHDSVHGWGAPFTLPLR</sequence>
<evidence type="ECO:0000313" key="5">
    <source>
        <dbReference type="Proteomes" id="UP000251571"/>
    </source>
</evidence>
<proteinExistence type="predicted"/>
<evidence type="ECO:0000256" key="1">
    <source>
        <dbReference type="SAM" id="SignalP"/>
    </source>
</evidence>
<name>A0A2Y9AQH5_9RHOB</name>
<dbReference type="AlphaFoldDB" id="A0A2Y9AQH5"/>
<dbReference type="Proteomes" id="UP000245839">
    <property type="component" value="Unassembled WGS sequence"/>
</dbReference>
<evidence type="ECO:0000313" key="2">
    <source>
        <dbReference type="EMBL" id="PWJ18109.1"/>
    </source>
</evidence>
<evidence type="ECO:0000313" key="4">
    <source>
        <dbReference type="Proteomes" id="UP000245839"/>
    </source>
</evidence>
<dbReference type="EMBL" id="UETC01000005">
    <property type="protein sequence ID" value="SSA46634.1"/>
    <property type="molecule type" value="Genomic_DNA"/>
</dbReference>
<keyword evidence="4" id="KW-1185">Reference proteome</keyword>